<sequence length="551" mass="59230">MAEDDFVDYEDDAFEWLYVEDDYPLADELAEMQIPSPSYINTEHELACLEEFDPYDYFMDAEYGDDEYWEHGRVPAGEASGAQKRKRAPVVPPKQADKKRKKSSNPNVLFVPIAERVRQRDRTPTDPKTLTSFALITDWRTRYAGTTGELAEKAMPADMKRAAESKDDDTSPQPPRHIDAMIIAGEDEEEREDEDTDQAEADGAEAEAHSERGDLQAQLASLDPETLKAILKQRLGDAGLDGMDEGAFMQTIAKMMSGDNDAEDAAGDLATSLLGQANDGKDSALTGWLSQQGVSLDAAGGEDDEDDEEDAIVVAQPNGTAGKKGFEGSPQDSAISVSRGSKRQMAMHGSSPSSAKKRSAPEEGEGASGSGKKRQRVVFEVNAGLAAVLTSKDDGESIAVASAAPNEEDEDSIAVAPAPTHERITSAENPGSEQLANGNDDEHDDSVTVTNSKKANAKSTRSNESTSRNQPDQSAEADDIDDEIQISSKSSSASATRSSRKRKAADDVDHVATEGSGARPKRQARKVTMPKGADDEPAGRSTRTARAKVAR</sequence>
<reference evidence="2" key="1">
    <citation type="submission" date="2023-04" db="EMBL/GenBank/DDBJ databases">
        <title>Black Yeasts Isolated from many extreme environments.</title>
        <authorList>
            <person name="Coleine C."/>
            <person name="Stajich J.E."/>
            <person name="Selbmann L."/>
        </authorList>
    </citation>
    <scope>NUCLEOTIDE SEQUENCE</scope>
    <source>
        <strain evidence="2">CCFEE 5312</strain>
    </source>
</reference>
<feature type="compositionally biased region" description="Acidic residues" evidence="1">
    <location>
        <begin position="185"/>
        <end position="205"/>
    </location>
</feature>
<feature type="region of interest" description="Disordered" evidence="1">
    <location>
        <begin position="295"/>
        <end position="376"/>
    </location>
</feature>
<feature type="compositionally biased region" description="Low complexity" evidence="1">
    <location>
        <begin position="485"/>
        <end position="497"/>
    </location>
</feature>
<name>A0AAJ0DBH4_9PEZI</name>
<feature type="compositionally biased region" description="Polar residues" evidence="1">
    <location>
        <begin position="447"/>
        <end position="471"/>
    </location>
</feature>
<feature type="region of interest" description="Disordered" evidence="1">
    <location>
        <begin position="76"/>
        <end position="105"/>
    </location>
</feature>
<feature type="region of interest" description="Disordered" evidence="1">
    <location>
        <begin position="388"/>
        <end position="551"/>
    </location>
</feature>
<gene>
    <name evidence="2" type="ORF">LTR09_008122</name>
</gene>
<accession>A0AAJ0DBH4</accession>
<protein>
    <submittedName>
        <fullName evidence="2">Uncharacterized protein</fullName>
    </submittedName>
</protein>
<feature type="compositionally biased region" description="Polar residues" evidence="1">
    <location>
        <begin position="426"/>
        <end position="437"/>
    </location>
</feature>
<feature type="compositionally biased region" description="Polar residues" evidence="1">
    <location>
        <begin position="330"/>
        <end position="339"/>
    </location>
</feature>
<comment type="caution">
    <text evidence="2">The sequence shown here is derived from an EMBL/GenBank/DDBJ whole genome shotgun (WGS) entry which is preliminary data.</text>
</comment>
<dbReference type="EMBL" id="JAWDJX010000030">
    <property type="protein sequence ID" value="KAK3050756.1"/>
    <property type="molecule type" value="Genomic_DNA"/>
</dbReference>
<evidence type="ECO:0000256" key="1">
    <source>
        <dbReference type="SAM" id="MobiDB-lite"/>
    </source>
</evidence>
<feature type="compositionally biased region" description="Acidic residues" evidence="1">
    <location>
        <begin position="475"/>
        <end position="484"/>
    </location>
</feature>
<feature type="region of interest" description="Disordered" evidence="1">
    <location>
        <begin position="147"/>
        <end position="220"/>
    </location>
</feature>
<dbReference type="AlphaFoldDB" id="A0AAJ0DBH4"/>
<evidence type="ECO:0000313" key="3">
    <source>
        <dbReference type="Proteomes" id="UP001271007"/>
    </source>
</evidence>
<keyword evidence="3" id="KW-1185">Reference proteome</keyword>
<feature type="compositionally biased region" description="Basic and acidic residues" evidence="1">
    <location>
        <begin position="158"/>
        <end position="169"/>
    </location>
</feature>
<proteinExistence type="predicted"/>
<dbReference type="Proteomes" id="UP001271007">
    <property type="component" value="Unassembled WGS sequence"/>
</dbReference>
<feature type="compositionally biased region" description="Acidic residues" evidence="1">
    <location>
        <begin position="300"/>
        <end position="311"/>
    </location>
</feature>
<organism evidence="2 3">
    <name type="scientific">Extremus antarcticus</name>
    <dbReference type="NCBI Taxonomy" id="702011"/>
    <lineage>
        <taxon>Eukaryota</taxon>
        <taxon>Fungi</taxon>
        <taxon>Dikarya</taxon>
        <taxon>Ascomycota</taxon>
        <taxon>Pezizomycotina</taxon>
        <taxon>Dothideomycetes</taxon>
        <taxon>Dothideomycetidae</taxon>
        <taxon>Mycosphaerellales</taxon>
        <taxon>Extremaceae</taxon>
        <taxon>Extremus</taxon>
    </lineage>
</organism>
<evidence type="ECO:0000313" key="2">
    <source>
        <dbReference type="EMBL" id="KAK3050756.1"/>
    </source>
</evidence>